<dbReference type="InterPro" id="IPR028081">
    <property type="entry name" value="Leu-bd"/>
</dbReference>
<evidence type="ECO:0000256" key="2">
    <source>
        <dbReference type="ARBA" id="ARBA00022729"/>
    </source>
</evidence>
<accession>A0ABT9PH81</accession>
<feature type="signal peptide" evidence="3">
    <location>
        <begin position="1"/>
        <end position="19"/>
    </location>
</feature>
<evidence type="ECO:0000256" key="3">
    <source>
        <dbReference type="SAM" id="SignalP"/>
    </source>
</evidence>
<dbReference type="Pfam" id="PF13458">
    <property type="entry name" value="Peripla_BP_6"/>
    <property type="match status" value="1"/>
</dbReference>
<dbReference type="EMBL" id="JAUSQZ010000001">
    <property type="protein sequence ID" value="MDP9831305.1"/>
    <property type="molecule type" value="Genomic_DNA"/>
</dbReference>
<sequence length="422" mass="43805">MGKPVRVFAIVAVAALGIAACGGGSDSDSSGSDGGGKTLVIASELPLQGSSADASTDTNNMIKVYLESIGNKAGDYNIELKEYDNSTATAGQWDAATCTANAQKHVAAANEVAVMGAYNSGCSKLLAPVLNQDPKGPMLEVSHASTNTGLTKAADPGEPELYAPSGKKSFARVTTTDDVQGTAAADFASETLKVKKCYILNDNQTYGQGIAKAFEARAKEVGIEVVANEPYDEKATNYTALFEKIKATNPDCLYVGGIYDVNGGQLLKDKVSVLGDNETVKMMAPDGWTGYPALDAQKESEGLYATFTGLATAQLEEQGGAAAALLKAYQEKYGSAPRTNYALYGAAAVQVIVEAIEKSDGTKKGVRDAVFEGEGIKVPAEESATGKEIVIDPATGDTTAKDVSVLIGKDGKQTFVQAQAVE</sequence>
<name>A0ABT9PH81_9ACTN</name>
<feature type="domain" description="Leucine-binding protein" evidence="4">
    <location>
        <begin position="45"/>
        <end position="367"/>
    </location>
</feature>
<dbReference type="Proteomes" id="UP001235712">
    <property type="component" value="Unassembled WGS sequence"/>
</dbReference>
<proteinExistence type="inferred from homology"/>
<protein>
    <submittedName>
        <fullName evidence="5">Branched-chain amino acid transport system substrate-binding protein</fullName>
    </submittedName>
</protein>
<keyword evidence="2 3" id="KW-0732">Signal</keyword>
<keyword evidence="6" id="KW-1185">Reference proteome</keyword>
<dbReference type="RefSeq" id="WP_307250945.1">
    <property type="nucleotide sequence ID" value="NZ_JAUSQZ010000001.1"/>
</dbReference>
<dbReference type="SUPFAM" id="SSF53822">
    <property type="entry name" value="Periplasmic binding protein-like I"/>
    <property type="match status" value="1"/>
</dbReference>
<gene>
    <name evidence="5" type="ORF">J2S57_007054</name>
</gene>
<dbReference type="PANTHER" id="PTHR47151:SF2">
    <property type="entry name" value="AMINO ACID BINDING PROTEIN"/>
    <property type="match status" value="1"/>
</dbReference>
<evidence type="ECO:0000259" key="4">
    <source>
        <dbReference type="Pfam" id="PF13458"/>
    </source>
</evidence>
<dbReference type="InterPro" id="IPR028082">
    <property type="entry name" value="Peripla_BP_I"/>
</dbReference>
<comment type="similarity">
    <text evidence="1">Belongs to the leucine-binding protein family.</text>
</comment>
<reference evidence="5 6" key="1">
    <citation type="submission" date="2023-07" db="EMBL/GenBank/DDBJ databases">
        <title>Sequencing the genomes of 1000 actinobacteria strains.</title>
        <authorList>
            <person name="Klenk H.-P."/>
        </authorList>
    </citation>
    <scope>NUCLEOTIDE SEQUENCE [LARGE SCALE GENOMIC DNA]</scope>
    <source>
        <strain evidence="5 6">DSM 44388</strain>
    </source>
</reference>
<evidence type="ECO:0000313" key="6">
    <source>
        <dbReference type="Proteomes" id="UP001235712"/>
    </source>
</evidence>
<dbReference type="CDD" id="cd06342">
    <property type="entry name" value="PBP1_ABC_LIVBP-like"/>
    <property type="match status" value="1"/>
</dbReference>
<evidence type="ECO:0000313" key="5">
    <source>
        <dbReference type="EMBL" id="MDP9831305.1"/>
    </source>
</evidence>
<organism evidence="5 6">
    <name type="scientific">Kineosporia succinea</name>
    <dbReference type="NCBI Taxonomy" id="84632"/>
    <lineage>
        <taxon>Bacteria</taxon>
        <taxon>Bacillati</taxon>
        <taxon>Actinomycetota</taxon>
        <taxon>Actinomycetes</taxon>
        <taxon>Kineosporiales</taxon>
        <taxon>Kineosporiaceae</taxon>
        <taxon>Kineosporia</taxon>
    </lineage>
</organism>
<dbReference type="PROSITE" id="PS51257">
    <property type="entry name" value="PROKAR_LIPOPROTEIN"/>
    <property type="match status" value="1"/>
</dbReference>
<evidence type="ECO:0000256" key="1">
    <source>
        <dbReference type="ARBA" id="ARBA00010062"/>
    </source>
</evidence>
<dbReference type="Gene3D" id="3.40.50.2300">
    <property type="match status" value="2"/>
</dbReference>
<dbReference type="PANTHER" id="PTHR47151">
    <property type="entry name" value="LEU/ILE/VAL-BINDING ABC TRANSPORTER SUBUNIT"/>
    <property type="match status" value="1"/>
</dbReference>
<feature type="chain" id="PRO_5045409331" evidence="3">
    <location>
        <begin position="20"/>
        <end position="422"/>
    </location>
</feature>
<comment type="caution">
    <text evidence="5">The sequence shown here is derived from an EMBL/GenBank/DDBJ whole genome shotgun (WGS) entry which is preliminary data.</text>
</comment>